<keyword evidence="7" id="KW-1185">Reference proteome</keyword>
<feature type="domain" description="AB hydrolase-1" evidence="4">
    <location>
        <begin position="325"/>
        <end position="368"/>
    </location>
</feature>
<evidence type="ECO:0000256" key="3">
    <source>
        <dbReference type="SAM" id="MobiDB-lite"/>
    </source>
</evidence>
<name>A0A1Y2EJY2_9PEZI</name>
<feature type="region of interest" description="Disordered" evidence="3">
    <location>
        <begin position="740"/>
        <end position="762"/>
    </location>
</feature>
<dbReference type="InterPro" id="IPR013595">
    <property type="entry name" value="Pept_S33_TAP-like_C"/>
</dbReference>
<dbReference type="PANTHER" id="PTHR43248">
    <property type="entry name" value="2-SUCCINYL-6-HYDROXY-2,4-CYCLOHEXADIENE-1-CARBOXYLATE SYNTHASE"/>
    <property type="match status" value="1"/>
</dbReference>
<evidence type="ECO:0000259" key="4">
    <source>
        <dbReference type="Pfam" id="PF00561"/>
    </source>
</evidence>
<keyword evidence="2" id="KW-0378">Hydrolase</keyword>
<dbReference type="Gene3D" id="3.40.50.1820">
    <property type="entry name" value="alpha/beta hydrolase"/>
    <property type="match status" value="1"/>
</dbReference>
<dbReference type="SUPFAM" id="SSF53474">
    <property type="entry name" value="alpha/beta-Hydrolases"/>
    <property type="match status" value="2"/>
</dbReference>
<dbReference type="GeneID" id="63775424"/>
<reference evidence="6 7" key="1">
    <citation type="submission" date="2016-07" db="EMBL/GenBank/DDBJ databases">
        <title>Pervasive Adenine N6-methylation of Active Genes in Fungi.</title>
        <authorList>
            <consortium name="DOE Joint Genome Institute"/>
            <person name="Mondo S.J."/>
            <person name="Dannebaum R.O."/>
            <person name="Kuo R.C."/>
            <person name="Labutti K."/>
            <person name="Haridas S."/>
            <person name="Kuo A."/>
            <person name="Salamov A."/>
            <person name="Ahrendt S.R."/>
            <person name="Lipzen A."/>
            <person name="Sullivan W."/>
            <person name="Andreopoulos W.B."/>
            <person name="Clum A."/>
            <person name="Lindquist E."/>
            <person name="Daum C."/>
            <person name="Ramamoorthy G.K."/>
            <person name="Gryganskyi A."/>
            <person name="Culley D."/>
            <person name="Magnuson J.K."/>
            <person name="James T.Y."/>
            <person name="O'Malley M.A."/>
            <person name="Stajich J.E."/>
            <person name="Spatafora J.W."/>
            <person name="Visel A."/>
            <person name="Grigoriev I.V."/>
        </authorList>
    </citation>
    <scope>NUCLEOTIDE SEQUENCE [LARGE SCALE GENOMIC DNA]</scope>
    <source>
        <strain evidence="6 7">CBS 129021</strain>
    </source>
</reference>
<dbReference type="InterPro" id="IPR000073">
    <property type="entry name" value="AB_hydrolase_1"/>
</dbReference>
<dbReference type="GO" id="GO:0016787">
    <property type="term" value="F:hydrolase activity"/>
    <property type="evidence" value="ECO:0007669"/>
    <property type="project" value="UniProtKB-KW"/>
</dbReference>
<dbReference type="Pfam" id="PF08386">
    <property type="entry name" value="Abhydrolase_4"/>
    <property type="match status" value="1"/>
</dbReference>
<sequence>MAPSEKDRQCTPTVRPAPRNRIWGCRPSTLLLSLAFVWIVRYSVTINWHALRSTGDLPAHVPDDGGIHWDKIEPHEKLQWHPCFSAAAYLLRCARLTVPMDYHRPLNESADHPKVYIALVLAPGQGRTDDPASYAESPLLVNPGGPGGSGTMFVAAAAPMLAGIVGRNHDIIGFDPRGVGATLPKADCFEVSENWSGVDDRNTALMNRLAWSLSGHDVGLVNSSNVAIGKIDVRSRAAAQQCKNVSDRYGNNSIFQYANTANGARDMLSIVHAWDEWRSTGHDAKPAKPTKPTKPTESARHAEVKMPSHLQEMNSASESTSAVTTQGKLVYWGFSYGTLLGATFAAMFPDKVGRVILDGVVDADHYVEPVWMDSLLDADKIWDSFFSYCHEAGPRCALYRLGDSSTDIKNRHSEIMASLDKEPRIVLHPQVNLPVILTASDIKMVLFQSLYSPIVSYPAIADLLNMILKNRDLHRFTMPPTLPAYCRNISLPIWPDDAQRAVMCGDKRYTMNETLPELQKRFEDLASYSSFADVWMSLMMGCNSWDIEAKDPPMRWDDHPAHRPAPIETDFPLLFLSSHLDPVTPLHAALKMTRKFVNASIVEQQSSGHCSVSCTSICTIKHIRAYLNQGKLPPAPDFTGPDEGTWTTCDCDEKPWKQIRPQYHRGHSTADEKLDWLDNGDELKVEELLREHSEDEVEWLQNWSSFRALMFGKFSNEQLDGYQAFRNILLQAPFRDLRHRDTDTGTDGECECKADGTEPRLE</sequence>
<dbReference type="Proteomes" id="UP000193689">
    <property type="component" value="Unassembled WGS sequence"/>
</dbReference>
<dbReference type="InterPro" id="IPR051601">
    <property type="entry name" value="Serine_prot/Carboxylest_S33"/>
</dbReference>
<dbReference type="RefSeq" id="XP_040721454.1">
    <property type="nucleotide sequence ID" value="XM_040859212.1"/>
</dbReference>
<proteinExistence type="inferred from homology"/>
<dbReference type="InParanoid" id="A0A1Y2EJY2"/>
<organism evidence="6 7">
    <name type="scientific">Pseudomassariella vexata</name>
    <dbReference type="NCBI Taxonomy" id="1141098"/>
    <lineage>
        <taxon>Eukaryota</taxon>
        <taxon>Fungi</taxon>
        <taxon>Dikarya</taxon>
        <taxon>Ascomycota</taxon>
        <taxon>Pezizomycotina</taxon>
        <taxon>Sordariomycetes</taxon>
        <taxon>Xylariomycetidae</taxon>
        <taxon>Amphisphaeriales</taxon>
        <taxon>Pseudomassariaceae</taxon>
        <taxon>Pseudomassariella</taxon>
    </lineage>
</organism>
<evidence type="ECO:0000313" key="6">
    <source>
        <dbReference type="EMBL" id="ORY71862.1"/>
    </source>
</evidence>
<dbReference type="EMBL" id="MCFJ01000001">
    <property type="protein sequence ID" value="ORY71862.1"/>
    <property type="molecule type" value="Genomic_DNA"/>
</dbReference>
<dbReference type="STRING" id="1141098.A0A1Y2EJY2"/>
<dbReference type="AlphaFoldDB" id="A0A1Y2EJY2"/>
<evidence type="ECO:0000259" key="5">
    <source>
        <dbReference type="Pfam" id="PF08386"/>
    </source>
</evidence>
<comment type="caution">
    <text evidence="6">The sequence shown here is derived from an EMBL/GenBank/DDBJ whole genome shotgun (WGS) entry which is preliminary data.</text>
</comment>
<evidence type="ECO:0000256" key="2">
    <source>
        <dbReference type="ARBA" id="ARBA00022801"/>
    </source>
</evidence>
<dbReference type="InterPro" id="IPR029058">
    <property type="entry name" value="AB_hydrolase_fold"/>
</dbReference>
<feature type="region of interest" description="Disordered" evidence="3">
    <location>
        <begin position="280"/>
        <end position="300"/>
    </location>
</feature>
<evidence type="ECO:0000256" key="1">
    <source>
        <dbReference type="ARBA" id="ARBA00010088"/>
    </source>
</evidence>
<feature type="domain" description="Peptidase S33 tripeptidyl aminopeptidase-like C-terminal" evidence="5">
    <location>
        <begin position="531"/>
        <end position="634"/>
    </location>
</feature>
<dbReference type="OrthoDB" id="425534at2759"/>
<dbReference type="Pfam" id="PF00561">
    <property type="entry name" value="Abhydrolase_1"/>
    <property type="match status" value="1"/>
</dbReference>
<evidence type="ECO:0000313" key="7">
    <source>
        <dbReference type="Proteomes" id="UP000193689"/>
    </source>
</evidence>
<gene>
    <name evidence="6" type="ORF">BCR38DRAFT_418249</name>
</gene>
<feature type="compositionally biased region" description="Basic and acidic residues" evidence="3">
    <location>
        <begin position="750"/>
        <end position="762"/>
    </location>
</feature>
<dbReference type="PANTHER" id="PTHR43248:SF25">
    <property type="entry name" value="AB HYDROLASE-1 DOMAIN-CONTAINING PROTEIN-RELATED"/>
    <property type="match status" value="1"/>
</dbReference>
<comment type="similarity">
    <text evidence="1">Belongs to the peptidase S33 family.</text>
</comment>
<protein>
    <submittedName>
        <fullName evidence="6">TAP-like protein-domain-containing protein</fullName>
    </submittedName>
</protein>
<accession>A0A1Y2EJY2</accession>